<dbReference type="EMBL" id="ML975348">
    <property type="protein sequence ID" value="KAF1832035.1"/>
    <property type="molecule type" value="Genomic_DNA"/>
</dbReference>
<evidence type="ECO:0000256" key="1">
    <source>
        <dbReference type="SAM" id="MobiDB-lite"/>
    </source>
</evidence>
<feature type="compositionally biased region" description="Basic and acidic residues" evidence="1">
    <location>
        <begin position="162"/>
        <end position="211"/>
    </location>
</feature>
<feature type="compositionally biased region" description="Basic and acidic residues" evidence="1">
    <location>
        <begin position="267"/>
        <end position="281"/>
    </location>
</feature>
<dbReference type="Proteomes" id="UP000800040">
    <property type="component" value="Unassembled WGS sequence"/>
</dbReference>
<feature type="compositionally biased region" description="Polar residues" evidence="1">
    <location>
        <begin position="212"/>
        <end position="252"/>
    </location>
</feature>
<name>A0A6A5K2Z3_9PLEO</name>
<keyword evidence="3" id="KW-1185">Reference proteome</keyword>
<feature type="compositionally biased region" description="Low complexity" evidence="1">
    <location>
        <begin position="76"/>
        <end position="86"/>
    </location>
</feature>
<feature type="compositionally biased region" description="Basic and acidic residues" evidence="1">
    <location>
        <begin position="313"/>
        <end position="327"/>
    </location>
</feature>
<dbReference type="AlphaFoldDB" id="A0A6A5K2Z3"/>
<sequence length="327" mass="36076">MKEAHLEPAQQKRQPMDDAQQKENHSSQEQPGSGHDKSSIKSPGPEQRAQAEREAAEANMIAQKREQRRTRREQQKAAAKKANNNQYAVSSQDGKDRKAKEQGVAKQQAGTENKEGGVVNPTLIPQKRHDELQGANSQHQTAGKIVNHDAHTGQDLAGRQAKGGEQEKTVVHDELAVQGKPLEKEQNEKQIEHRPEHDEPKESIPAHKEDSAQTADQQQAKIQTPHSGVSHHNLTTPNTVDTRSPKTQSQAGTMAARISRPDAIAELEAHERPKTTGHEVEIETMNSNGTVHGNARLTEPFHPPSIVTPGLRENAHTSHARLTEPFH</sequence>
<protein>
    <submittedName>
        <fullName evidence="2">Uncharacterized protein</fullName>
    </submittedName>
</protein>
<feature type="region of interest" description="Disordered" evidence="1">
    <location>
        <begin position="1"/>
        <end position="327"/>
    </location>
</feature>
<feature type="compositionally biased region" description="Basic and acidic residues" evidence="1">
    <location>
        <begin position="14"/>
        <end position="26"/>
    </location>
</feature>
<evidence type="ECO:0000313" key="2">
    <source>
        <dbReference type="EMBL" id="KAF1832035.1"/>
    </source>
</evidence>
<proteinExistence type="predicted"/>
<accession>A0A6A5K2Z3</accession>
<feature type="compositionally biased region" description="Basic and acidic residues" evidence="1">
    <location>
        <begin position="93"/>
        <end position="103"/>
    </location>
</feature>
<evidence type="ECO:0000313" key="3">
    <source>
        <dbReference type="Proteomes" id="UP000800040"/>
    </source>
</evidence>
<organism evidence="2 3">
    <name type="scientific">Decorospora gaudefroyi</name>
    <dbReference type="NCBI Taxonomy" id="184978"/>
    <lineage>
        <taxon>Eukaryota</taxon>
        <taxon>Fungi</taxon>
        <taxon>Dikarya</taxon>
        <taxon>Ascomycota</taxon>
        <taxon>Pezizomycotina</taxon>
        <taxon>Dothideomycetes</taxon>
        <taxon>Pleosporomycetidae</taxon>
        <taxon>Pleosporales</taxon>
        <taxon>Pleosporineae</taxon>
        <taxon>Pleosporaceae</taxon>
        <taxon>Decorospora</taxon>
    </lineage>
</organism>
<gene>
    <name evidence="2" type="ORF">BDW02DRAFT_600287</name>
</gene>
<reference evidence="2" key="1">
    <citation type="submission" date="2020-01" db="EMBL/GenBank/DDBJ databases">
        <authorList>
            <consortium name="DOE Joint Genome Institute"/>
            <person name="Haridas S."/>
            <person name="Albert R."/>
            <person name="Binder M."/>
            <person name="Bloem J."/>
            <person name="Labutti K."/>
            <person name="Salamov A."/>
            <person name="Andreopoulos B."/>
            <person name="Baker S.E."/>
            <person name="Barry K."/>
            <person name="Bills G."/>
            <person name="Bluhm B.H."/>
            <person name="Cannon C."/>
            <person name="Castanera R."/>
            <person name="Culley D.E."/>
            <person name="Daum C."/>
            <person name="Ezra D."/>
            <person name="Gonzalez J.B."/>
            <person name="Henrissat B."/>
            <person name="Kuo A."/>
            <person name="Liang C."/>
            <person name="Lipzen A."/>
            <person name="Lutzoni F."/>
            <person name="Magnuson J."/>
            <person name="Mondo S."/>
            <person name="Nolan M."/>
            <person name="Ohm R."/>
            <person name="Pangilinan J."/>
            <person name="Park H.-J."/>
            <person name="Ramirez L."/>
            <person name="Alfaro M."/>
            <person name="Sun H."/>
            <person name="Tritt A."/>
            <person name="Yoshinaga Y."/>
            <person name="Zwiers L.-H."/>
            <person name="Turgeon B.G."/>
            <person name="Goodwin S.B."/>
            <person name="Spatafora J.W."/>
            <person name="Crous P.W."/>
            <person name="Grigoriev I.V."/>
        </authorList>
    </citation>
    <scope>NUCLEOTIDE SEQUENCE</scope>
    <source>
        <strain evidence="2">P77</strain>
    </source>
</reference>